<dbReference type="GO" id="GO:0032259">
    <property type="term" value="P:methylation"/>
    <property type="evidence" value="ECO:0007669"/>
    <property type="project" value="UniProtKB-KW"/>
</dbReference>
<keyword evidence="3" id="KW-0808">Transferase</keyword>
<gene>
    <name evidence="7" type="ORF">METZ01_LOCUS475062</name>
</gene>
<dbReference type="Pfam" id="PF02384">
    <property type="entry name" value="N6_Mtase"/>
    <property type="match status" value="1"/>
</dbReference>
<proteinExistence type="predicted"/>
<dbReference type="SUPFAM" id="SSF53335">
    <property type="entry name" value="S-adenosyl-L-methionine-dependent methyltransferases"/>
    <property type="match status" value="1"/>
</dbReference>
<evidence type="ECO:0000256" key="1">
    <source>
        <dbReference type="ARBA" id="ARBA00011900"/>
    </source>
</evidence>
<dbReference type="GO" id="GO:0009007">
    <property type="term" value="F:site-specific DNA-methyltransferase (adenine-specific) activity"/>
    <property type="evidence" value="ECO:0007669"/>
    <property type="project" value="UniProtKB-EC"/>
</dbReference>
<dbReference type="EC" id="2.1.1.72" evidence="1"/>
<dbReference type="PRINTS" id="PR00507">
    <property type="entry name" value="N12N6MTFRASE"/>
</dbReference>
<keyword evidence="2" id="KW-0489">Methyltransferase</keyword>
<protein>
    <recommendedName>
        <fullName evidence="1">site-specific DNA-methyltransferase (adenine-specific)</fullName>
        <ecNumber evidence="1">2.1.1.72</ecNumber>
    </recommendedName>
</protein>
<feature type="compositionally biased region" description="Low complexity" evidence="5">
    <location>
        <begin position="36"/>
        <end position="46"/>
    </location>
</feature>
<sequence>MEPGTIVLGLALLGLVVVGARHLWAVLRGSDEPPKGSGDSDLGGLLERSRSPGSRKLTGMFYTPRPIVDLIVDKSLKPWLENVERTEKEVGAIDAMRMWKDLKLIDPACGSGRFLVAACEVLRGSYSEFHNRNPSSAVSPSEYDSILLSSVIHGIDIDKDAVEVCRLELRNLLGHGTETPDQILVGDALTGEVRSGSANEAADLADLEGWPSGVNYD</sequence>
<reference evidence="7" key="1">
    <citation type="submission" date="2018-05" db="EMBL/GenBank/DDBJ databases">
        <authorList>
            <person name="Lanie J.A."/>
            <person name="Ng W.-L."/>
            <person name="Kazmierczak K.M."/>
            <person name="Andrzejewski T.M."/>
            <person name="Davidsen T.M."/>
            <person name="Wayne K.J."/>
            <person name="Tettelin H."/>
            <person name="Glass J.I."/>
            <person name="Rusch D."/>
            <person name="Podicherti R."/>
            <person name="Tsui H.-C.T."/>
            <person name="Winkler M.E."/>
        </authorList>
    </citation>
    <scope>NUCLEOTIDE SEQUENCE</scope>
</reference>
<dbReference type="InterPro" id="IPR029063">
    <property type="entry name" value="SAM-dependent_MTases_sf"/>
</dbReference>
<name>A0A383BS71_9ZZZZ</name>
<evidence type="ECO:0000256" key="2">
    <source>
        <dbReference type="ARBA" id="ARBA00022603"/>
    </source>
</evidence>
<dbReference type="Gene3D" id="3.40.50.150">
    <property type="entry name" value="Vaccinia Virus protein VP39"/>
    <property type="match status" value="1"/>
</dbReference>
<dbReference type="PANTHER" id="PTHR33841">
    <property type="entry name" value="DNA METHYLTRANSFERASE YEEA-RELATED"/>
    <property type="match status" value="1"/>
</dbReference>
<evidence type="ECO:0000256" key="4">
    <source>
        <dbReference type="ARBA" id="ARBA00047942"/>
    </source>
</evidence>
<feature type="non-terminal residue" evidence="7">
    <location>
        <position position="217"/>
    </location>
</feature>
<dbReference type="GO" id="GO:0003677">
    <property type="term" value="F:DNA binding"/>
    <property type="evidence" value="ECO:0007669"/>
    <property type="project" value="InterPro"/>
</dbReference>
<evidence type="ECO:0000313" key="7">
    <source>
        <dbReference type="EMBL" id="SVE22208.1"/>
    </source>
</evidence>
<dbReference type="EMBL" id="UINC01202416">
    <property type="protein sequence ID" value="SVE22208.1"/>
    <property type="molecule type" value="Genomic_DNA"/>
</dbReference>
<organism evidence="7">
    <name type="scientific">marine metagenome</name>
    <dbReference type="NCBI Taxonomy" id="408172"/>
    <lineage>
        <taxon>unclassified sequences</taxon>
        <taxon>metagenomes</taxon>
        <taxon>ecological metagenomes</taxon>
    </lineage>
</organism>
<dbReference type="AlphaFoldDB" id="A0A383BS71"/>
<comment type="catalytic activity">
    <reaction evidence="4">
        <text>a 2'-deoxyadenosine in DNA + S-adenosyl-L-methionine = an N(6)-methyl-2'-deoxyadenosine in DNA + S-adenosyl-L-homocysteine + H(+)</text>
        <dbReference type="Rhea" id="RHEA:15197"/>
        <dbReference type="Rhea" id="RHEA-COMP:12418"/>
        <dbReference type="Rhea" id="RHEA-COMP:12419"/>
        <dbReference type="ChEBI" id="CHEBI:15378"/>
        <dbReference type="ChEBI" id="CHEBI:57856"/>
        <dbReference type="ChEBI" id="CHEBI:59789"/>
        <dbReference type="ChEBI" id="CHEBI:90615"/>
        <dbReference type="ChEBI" id="CHEBI:90616"/>
        <dbReference type="EC" id="2.1.1.72"/>
    </reaction>
</comment>
<evidence type="ECO:0000256" key="5">
    <source>
        <dbReference type="SAM" id="MobiDB-lite"/>
    </source>
</evidence>
<accession>A0A383BS71</accession>
<dbReference type="GO" id="GO:0008170">
    <property type="term" value="F:N-methyltransferase activity"/>
    <property type="evidence" value="ECO:0007669"/>
    <property type="project" value="InterPro"/>
</dbReference>
<dbReference type="PANTHER" id="PTHR33841:SF1">
    <property type="entry name" value="DNA METHYLTRANSFERASE A"/>
    <property type="match status" value="1"/>
</dbReference>
<dbReference type="InterPro" id="IPR003356">
    <property type="entry name" value="DNA_methylase_A-5"/>
</dbReference>
<evidence type="ECO:0000256" key="3">
    <source>
        <dbReference type="ARBA" id="ARBA00022679"/>
    </source>
</evidence>
<evidence type="ECO:0000259" key="6">
    <source>
        <dbReference type="Pfam" id="PF02384"/>
    </source>
</evidence>
<dbReference type="InterPro" id="IPR050953">
    <property type="entry name" value="N4_N6_ade-DNA_methylase"/>
</dbReference>
<feature type="region of interest" description="Disordered" evidence="5">
    <location>
        <begin position="32"/>
        <end position="51"/>
    </location>
</feature>
<feature type="domain" description="DNA methylase adenine-specific" evidence="6">
    <location>
        <begin position="54"/>
        <end position="193"/>
    </location>
</feature>